<organism evidence="1 2">
    <name type="scientific">Pedobacter chitinilyticus</name>
    <dbReference type="NCBI Taxonomy" id="2233776"/>
    <lineage>
        <taxon>Bacteria</taxon>
        <taxon>Pseudomonadati</taxon>
        <taxon>Bacteroidota</taxon>
        <taxon>Sphingobacteriia</taxon>
        <taxon>Sphingobacteriales</taxon>
        <taxon>Sphingobacteriaceae</taxon>
        <taxon>Pedobacter</taxon>
    </lineage>
</organism>
<name>A0A443YRK1_9SPHI</name>
<proteinExistence type="predicted"/>
<dbReference type="EMBL" id="SAYW01000004">
    <property type="protein sequence ID" value="RWU06424.1"/>
    <property type="molecule type" value="Genomic_DNA"/>
</dbReference>
<dbReference type="Proteomes" id="UP000284120">
    <property type="component" value="Unassembled WGS sequence"/>
</dbReference>
<sequence>MNKAMASQLKMMIVFGLGLLCLYACKNASSSSNQPKRYSLHLIDMEGKEYVVATDDLDAGLIKPEKVTEALPDTVSRSIIVKDGYYYSLQRKSDILTKYALKNEKLQPVAHLKLDDYSEENFIWIGKDTLLLSGLNNASNIAKYYLINTQKMQVLAHGLLDIEKPKGKFISTSIGFVDQRKDTLFAGYTFHPPMRDGNYTTSDTMYISRLKYPEMKSLGLQKEVRSTYPAGVNVVQHNEFTDEHGDFYFMSCPGIAMGNRTDLPTAIFRIKAKSNVVDPNYLFNLSSSKIANHAYGLWYIGKDQAIVRSERKDLYKGLSDHYSTPHFEFYLLDIAKQQVIKKLALPLDKGTRKEAVLVKGDTVYIAVNSATEGNYIWNYNVKTGKLSKGLQIGGVAAFIVRLDKLAP</sequence>
<evidence type="ECO:0000313" key="2">
    <source>
        <dbReference type="Proteomes" id="UP000284120"/>
    </source>
</evidence>
<gene>
    <name evidence="1" type="ORF">DPV69_14140</name>
</gene>
<evidence type="ECO:0000313" key="1">
    <source>
        <dbReference type="EMBL" id="RWU06424.1"/>
    </source>
</evidence>
<dbReference type="RefSeq" id="WP_113648035.1">
    <property type="nucleotide sequence ID" value="NZ_SAYW01000004.1"/>
</dbReference>
<accession>A0A443YRK1</accession>
<reference evidence="1 2" key="1">
    <citation type="submission" date="2018-06" db="EMBL/GenBank/DDBJ databases">
        <title>Pedobacter endophyticus sp. nov., an endophytic bacterium isolated from a leaf of Triticum aestivum.</title>
        <authorList>
            <person name="Zhang L."/>
        </authorList>
    </citation>
    <scope>NUCLEOTIDE SEQUENCE [LARGE SCALE GENOMIC DNA]</scope>
    <source>
        <strain evidence="1 2">CM134L-2</strain>
    </source>
</reference>
<comment type="caution">
    <text evidence="1">The sequence shown here is derived from an EMBL/GenBank/DDBJ whole genome shotgun (WGS) entry which is preliminary data.</text>
</comment>
<dbReference type="OrthoDB" id="736172at2"/>
<dbReference type="AlphaFoldDB" id="A0A443YRK1"/>
<keyword evidence="2" id="KW-1185">Reference proteome</keyword>
<protein>
    <submittedName>
        <fullName evidence="1">DUF4374 domain-containing protein</fullName>
    </submittedName>
</protein>